<accession>A0A6I0F0M4</accession>
<dbReference type="Proteomes" id="UP000468766">
    <property type="component" value="Unassembled WGS sequence"/>
</dbReference>
<protein>
    <recommendedName>
        <fullName evidence="3">Rpn family recombination-promoting nuclease/putative transposase</fullName>
    </recommendedName>
</protein>
<name>A0A6I0F0M4_9FIRM</name>
<proteinExistence type="predicted"/>
<evidence type="ECO:0000313" key="1">
    <source>
        <dbReference type="EMBL" id="KAB2951639.1"/>
    </source>
</evidence>
<dbReference type="OrthoDB" id="1730086at2"/>
<dbReference type="AlphaFoldDB" id="A0A6I0F0M4"/>
<reference evidence="1 2" key="1">
    <citation type="submission" date="2019-10" db="EMBL/GenBank/DDBJ databases">
        <title>Whole-genome sequence of the extremophile Heliorestis acidaminivorans DSM 24790.</title>
        <authorList>
            <person name="Kyndt J.A."/>
            <person name="Meyer T.E."/>
        </authorList>
    </citation>
    <scope>NUCLEOTIDE SEQUENCE [LARGE SCALE GENOMIC DNA]</scope>
    <source>
        <strain evidence="1 2">DSM 24790</strain>
    </source>
</reference>
<evidence type="ECO:0008006" key="3">
    <source>
        <dbReference type="Google" id="ProtNLM"/>
    </source>
</evidence>
<organism evidence="1 2">
    <name type="scientific">Heliorestis acidaminivorans</name>
    <dbReference type="NCBI Taxonomy" id="553427"/>
    <lineage>
        <taxon>Bacteria</taxon>
        <taxon>Bacillati</taxon>
        <taxon>Bacillota</taxon>
        <taxon>Clostridia</taxon>
        <taxon>Eubacteriales</taxon>
        <taxon>Heliobacteriaceae</taxon>
        <taxon>Heliorestis</taxon>
    </lineage>
</organism>
<gene>
    <name evidence="1" type="ORF">F9B85_11435</name>
</gene>
<dbReference type="RefSeq" id="WP_151621036.1">
    <property type="nucleotide sequence ID" value="NZ_WBXO01000010.1"/>
</dbReference>
<evidence type="ECO:0000313" key="2">
    <source>
        <dbReference type="Proteomes" id="UP000468766"/>
    </source>
</evidence>
<dbReference type="EMBL" id="WBXO01000010">
    <property type="protein sequence ID" value="KAB2951639.1"/>
    <property type="molecule type" value="Genomic_DNA"/>
</dbReference>
<keyword evidence="2" id="KW-1185">Reference proteome</keyword>
<sequence>MGAIIAITDNFLSEKVKKNLMEVLKMTEIEQWIREEGREEGRQETVREKTLAALKEGLDVNLVARIMGLDIEEVKKLQKELN</sequence>
<comment type="caution">
    <text evidence="1">The sequence shown here is derived from an EMBL/GenBank/DDBJ whole genome shotgun (WGS) entry which is preliminary data.</text>
</comment>